<dbReference type="SUPFAM" id="SSF82057">
    <property type="entry name" value="Prokaryotic SH3-related domain"/>
    <property type="match status" value="3"/>
</dbReference>
<dbReference type="InterPro" id="IPR001296">
    <property type="entry name" value="Glyco_trans_1"/>
</dbReference>
<feature type="domain" description="GW" evidence="8">
    <location>
        <begin position="860"/>
        <end position="938"/>
    </location>
</feature>
<dbReference type="InterPro" id="IPR043148">
    <property type="entry name" value="TagF_C"/>
</dbReference>
<keyword evidence="7" id="KW-0472">Membrane</keyword>
<dbReference type="Gene3D" id="2.30.30.170">
    <property type="match status" value="2"/>
</dbReference>
<dbReference type="PROSITE" id="PS51780">
    <property type="entry name" value="GW"/>
    <property type="match status" value="2"/>
</dbReference>
<name>A0ABS7K4G4_9BACI</name>
<comment type="similarity">
    <text evidence="2">Belongs to the CDP-glycerol glycerophosphotransferase family.</text>
</comment>
<dbReference type="CDD" id="cd03811">
    <property type="entry name" value="GT4_GT28_WabH-like"/>
    <property type="match status" value="1"/>
</dbReference>
<keyword evidence="10" id="KW-1185">Reference proteome</keyword>
<dbReference type="InterPro" id="IPR051612">
    <property type="entry name" value="Teichoic_Acid_Biosynth"/>
</dbReference>
<evidence type="ECO:0000259" key="8">
    <source>
        <dbReference type="PROSITE" id="PS51780"/>
    </source>
</evidence>
<feature type="domain" description="GW" evidence="8">
    <location>
        <begin position="737"/>
        <end position="815"/>
    </location>
</feature>
<dbReference type="NCBIfam" id="NF033202">
    <property type="entry name" value="GW_glycos_SH3"/>
    <property type="match status" value="2"/>
</dbReference>
<protein>
    <submittedName>
        <fullName evidence="9">CDP-glycerol glycerophosphotransferase family protein</fullName>
    </submittedName>
</protein>
<dbReference type="InterPro" id="IPR038200">
    <property type="entry name" value="GW_dom_sf"/>
</dbReference>
<keyword evidence="6" id="KW-0777">Teichoic acid biosynthesis</keyword>
<comment type="caution">
    <text evidence="9">The sequence shown here is derived from an EMBL/GenBank/DDBJ whole genome shotgun (WGS) entry which is preliminary data.</text>
</comment>
<proteinExistence type="inferred from homology"/>
<evidence type="ECO:0000313" key="9">
    <source>
        <dbReference type="EMBL" id="MBY0097120.1"/>
    </source>
</evidence>
<accession>A0ABS7K4G4</accession>
<reference evidence="9 10" key="1">
    <citation type="submission" date="2020-07" db="EMBL/GenBank/DDBJ databases">
        <title>Fungal Genomes of the International Space Station.</title>
        <authorList>
            <person name="Seuylemezian A."/>
            <person name="Singh N.K."/>
            <person name="Wood J."/>
            <person name="Venkateswaran K."/>
        </authorList>
    </citation>
    <scope>NUCLEOTIDE SEQUENCE [LARGE SCALE GENOMIC DNA]</scope>
    <source>
        <strain evidence="9 10">PL-B2</strain>
    </source>
</reference>
<evidence type="ECO:0000256" key="1">
    <source>
        <dbReference type="ARBA" id="ARBA00004202"/>
    </source>
</evidence>
<dbReference type="RefSeq" id="WP_221873330.1">
    <property type="nucleotide sequence ID" value="NZ_JACWFH010000009.1"/>
</dbReference>
<keyword evidence="4" id="KW-0808">Transferase</keyword>
<dbReference type="Proteomes" id="UP000769780">
    <property type="component" value="Unassembled WGS sequence"/>
</dbReference>
<evidence type="ECO:0000256" key="3">
    <source>
        <dbReference type="ARBA" id="ARBA00022475"/>
    </source>
</evidence>
<dbReference type="EMBL" id="JACWFH010000009">
    <property type="protein sequence ID" value="MBY0097120.1"/>
    <property type="molecule type" value="Genomic_DNA"/>
</dbReference>
<evidence type="ECO:0000256" key="2">
    <source>
        <dbReference type="ARBA" id="ARBA00010488"/>
    </source>
</evidence>
<dbReference type="Gene3D" id="3.40.50.12580">
    <property type="match status" value="1"/>
</dbReference>
<dbReference type="Gene3D" id="3.40.50.11820">
    <property type="match status" value="1"/>
</dbReference>
<gene>
    <name evidence="9" type="ORF">H0185_09885</name>
</gene>
<dbReference type="Pfam" id="PF00534">
    <property type="entry name" value="Glycos_transf_1"/>
    <property type="match status" value="1"/>
</dbReference>
<dbReference type="Pfam" id="PF04464">
    <property type="entry name" value="Glyphos_transf"/>
    <property type="match status" value="1"/>
</dbReference>
<comment type="subcellular location">
    <subcellularLocation>
        <location evidence="1">Cell membrane</location>
        <topology evidence="1">Peripheral membrane protein</topology>
    </subcellularLocation>
</comment>
<dbReference type="InterPro" id="IPR025987">
    <property type="entry name" value="GW_dom"/>
</dbReference>
<dbReference type="PANTHER" id="PTHR37316">
    <property type="entry name" value="TEICHOIC ACID GLYCEROL-PHOSPHATE PRIMASE"/>
    <property type="match status" value="1"/>
</dbReference>
<organism evidence="9 10">
    <name type="scientific">Mesobacillus maritimus</name>
    <dbReference type="NCBI Taxonomy" id="1643336"/>
    <lineage>
        <taxon>Bacteria</taxon>
        <taxon>Bacillati</taxon>
        <taxon>Bacillota</taxon>
        <taxon>Bacilli</taxon>
        <taxon>Bacillales</taxon>
        <taxon>Bacillaceae</taxon>
        <taxon>Mesobacillus</taxon>
    </lineage>
</organism>
<keyword evidence="5" id="KW-0732">Signal</keyword>
<dbReference type="InterPro" id="IPR043149">
    <property type="entry name" value="TagF_N"/>
</dbReference>
<keyword evidence="3" id="KW-1003">Cell membrane</keyword>
<dbReference type="Gene3D" id="3.40.50.2000">
    <property type="entry name" value="Glycogen Phosphorylase B"/>
    <property type="match status" value="1"/>
</dbReference>
<evidence type="ECO:0000313" key="10">
    <source>
        <dbReference type="Proteomes" id="UP000769780"/>
    </source>
</evidence>
<dbReference type="InterPro" id="IPR007554">
    <property type="entry name" value="Glycerophosphate_synth"/>
</dbReference>
<evidence type="ECO:0000256" key="4">
    <source>
        <dbReference type="ARBA" id="ARBA00022679"/>
    </source>
</evidence>
<sequence length="1145" mass="132402">MITRVIKKGVGLVVKPAINYFLREQYKIVSQYVRFYEGLKLDEKAILYESRDGNSMTDSPYAVFKYMVDHPDFQDFKHIWSVSDFKALSYVIAKYKDRPNVHFVKRNSKEYLRYLASCKYLINNSTFQPYFTPKKDQIYINTWHGTPLKRMGFDIPGNPAQSQNVLRNFLCSDYLISPNQHTTKMFTDSYKLNGIYAGTIIEEGYPRIDLTLQTNPDLFKEELRNLGLEINAQKETILYAPTWKGKDVRKANNDMLQIIGDLQYLERKVGDQYNILIKVHPFLYKKAIAHPEIKNQLVPDFIDSNELLATIDLLITDYSSIFFDFLVTGRPILFYTWDADAYLDERGQYLPNDVLPGPIVFNSRELVESIRDIDEVKSRYDGRYKKMQQQFTLNEDGRVTERLTHYLFGKPERNVHVITGLSNQKKKILIYPGMMRDNGITTSFINLMNNIDYDQYDVSCFTKKPLEDETLKNIEKVNKNARLIFTPGIPIYQALEFYRDRFVHFKGAGGVLGKQLYPEKAYVREHTRLFGKSKFDYVIDFSGYSFHCAKLLLAADAKKKICYMHNDLLSDSERTVNGKKPHRINLRGLFSVYNRFDKLVSVSKGTMELNRKNLLKYADYDKFDYVMNSINPDKILQNSTITEEEVEMDQEIPLHTEPFNAKAILKGVKSYPVWSFSPGHVNANRRLLEEEFEGAEVVIFRRMEDKNTTYYKFNHNHQIIGWIEERALVILPDEVINEKKAKKLARLVNPGGNRIWSKPYNVPGCHTISASSDYEGLIFEVDKEAETFQGTYCRININGTVIGWINQTALVFYEYCTIHDDMKSLSRLKTAVKRRAVLVISHRKNKLFIDHLEHRTQEELQLDPPLYAEISTPGSHSVWTKPYKSFKAKLVSDAKDFKGKIAKITKINKTKEGTFYQFSIDNKEIGWLESNVFKVKNEFPKLNQFRLQTEFSEELTGDILPKVEQGSIQFVNMGRLSPEKGQENLIRAFATVHKKYPKSQLYILGKGPLKEKLQALIEELGLNDSAHLMGQIENPFVFMQKCDCFILSSHYEGQPMVLLEAMTLGMRIVATDIVANRTVLEDGKFGLLVDNSIDGLEKGMISTITRENIPENNQFDYNSYNQVAMDTFYQALASEQSDSQAEAAK</sequence>
<dbReference type="PANTHER" id="PTHR37316:SF3">
    <property type="entry name" value="TEICHOIC ACID GLYCEROL-PHOSPHATE TRANSFERASE"/>
    <property type="match status" value="1"/>
</dbReference>
<evidence type="ECO:0000256" key="7">
    <source>
        <dbReference type="ARBA" id="ARBA00023136"/>
    </source>
</evidence>
<evidence type="ECO:0000256" key="5">
    <source>
        <dbReference type="ARBA" id="ARBA00022729"/>
    </source>
</evidence>
<dbReference type="SUPFAM" id="SSF53756">
    <property type="entry name" value="UDP-Glycosyltransferase/glycogen phosphorylase"/>
    <property type="match status" value="3"/>
</dbReference>
<dbReference type="Pfam" id="PF13457">
    <property type="entry name" value="GW"/>
    <property type="match status" value="3"/>
</dbReference>
<evidence type="ECO:0000256" key="6">
    <source>
        <dbReference type="ARBA" id="ARBA00022944"/>
    </source>
</evidence>